<comment type="caution">
    <text evidence="2">The sequence shown here is derived from an EMBL/GenBank/DDBJ whole genome shotgun (WGS) entry which is preliminary data.</text>
</comment>
<dbReference type="EMBL" id="RCUY01000005">
    <property type="protein sequence ID" value="RLP82838.1"/>
    <property type="molecule type" value="Genomic_DNA"/>
</dbReference>
<protein>
    <submittedName>
        <fullName evidence="2">Uncharacterized protein</fullName>
    </submittedName>
</protein>
<dbReference type="RefSeq" id="WP_121687990.1">
    <property type="nucleotide sequence ID" value="NZ_RCUY01000005.1"/>
</dbReference>
<dbReference type="Proteomes" id="UP000269438">
    <property type="component" value="Unassembled WGS sequence"/>
</dbReference>
<evidence type="ECO:0000313" key="3">
    <source>
        <dbReference type="Proteomes" id="UP000269438"/>
    </source>
</evidence>
<feature type="transmembrane region" description="Helical" evidence="1">
    <location>
        <begin position="32"/>
        <end position="51"/>
    </location>
</feature>
<organism evidence="2 3">
    <name type="scientific">Mycetocola lacteus</name>
    <dbReference type="NCBI Taxonomy" id="76637"/>
    <lineage>
        <taxon>Bacteria</taxon>
        <taxon>Bacillati</taxon>
        <taxon>Actinomycetota</taxon>
        <taxon>Actinomycetes</taxon>
        <taxon>Micrococcales</taxon>
        <taxon>Microbacteriaceae</taxon>
        <taxon>Mycetocola</taxon>
    </lineage>
</organism>
<keyword evidence="1" id="KW-0472">Membrane</keyword>
<evidence type="ECO:0000256" key="1">
    <source>
        <dbReference type="SAM" id="Phobius"/>
    </source>
</evidence>
<name>A0A3L7ATP5_9MICO</name>
<proteinExistence type="predicted"/>
<keyword evidence="1" id="KW-0812">Transmembrane</keyword>
<reference evidence="2 3" key="1">
    <citation type="submission" date="2018-10" db="EMBL/GenBank/DDBJ databases">
        <authorList>
            <person name="Li J."/>
        </authorList>
    </citation>
    <scope>NUCLEOTIDE SEQUENCE [LARGE SCALE GENOMIC DNA]</scope>
    <source>
        <strain evidence="2 3">JCM 11654</strain>
    </source>
</reference>
<dbReference type="OrthoDB" id="9921698at2"/>
<sequence>MRRFRTLLIVGVAALLALWGLAYVVPDDWSWLILVGYALVIIGGGLAAKWIQRRGARDRRR</sequence>
<gene>
    <name evidence="2" type="ORF">D9V34_06165</name>
</gene>
<evidence type="ECO:0000313" key="2">
    <source>
        <dbReference type="EMBL" id="RLP82838.1"/>
    </source>
</evidence>
<keyword evidence="3" id="KW-1185">Reference proteome</keyword>
<dbReference type="AlphaFoldDB" id="A0A3L7ATP5"/>
<keyword evidence="1" id="KW-1133">Transmembrane helix</keyword>
<accession>A0A3L7ATP5</accession>